<proteinExistence type="predicted"/>
<protein>
    <recommendedName>
        <fullName evidence="1">DUF7079 domain-containing protein</fullName>
    </recommendedName>
</protein>
<sequence>MRNTGSLTEAEKDACFCLSTLFLHCEMTSDDIALIAQSLHRLGIPVDQLDHILRYEVFPILYPNLLNPAGIWDYFAEADLITRVNGLRTHQQNVLQMVGGNMAWMILGGSVLTSWAPVKEMLRQLDQGTSSEPSSVLVEFFFSQRSPILSLSLHLLSYKALTPWNMVITKRMVARTAAMFDFHRVLFNDDSPPKSSEGIA</sequence>
<dbReference type="InterPro" id="IPR055507">
    <property type="entry name" value="DUF7079"/>
</dbReference>
<dbReference type="EMBL" id="ML738330">
    <property type="protein sequence ID" value="KAE8312819.1"/>
    <property type="molecule type" value="Genomic_DNA"/>
</dbReference>
<feature type="domain" description="DUF7079" evidence="1">
    <location>
        <begin position="9"/>
        <end position="120"/>
    </location>
</feature>
<evidence type="ECO:0000259" key="1">
    <source>
        <dbReference type="Pfam" id="PF23296"/>
    </source>
</evidence>
<reference evidence="3" key="1">
    <citation type="submission" date="2019-04" db="EMBL/GenBank/DDBJ databases">
        <title>Friends and foes A comparative genomics studyof 23 Aspergillus species from section Flavi.</title>
        <authorList>
            <consortium name="DOE Joint Genome Institute"/>
            <person name="Kjaerbolling I."/>
            <person name="Vesth T."/>
            <person name="Frisvad J.C."/>
            <person name="Nybo J.L."/>
            <person name="Theobald S."/>
            <person name="Kildgaard S."/>
            <person name="Isbrandt T."/>
            <person name="Kuo A."/>
            <person name="Sato A."/>
            <person name="Lyhne E.K."/>
            <person name="Kogle M.E."/>
            <person name="Wiebenga A."/>
            <person name="Kun R.S."/>
            <person name="Lubbers R.J."/>
            <person name="Makela M.R."/>
            <person name="Barry K."/>
            <person name="Chovatia M."/>
            <person name="Clum A."/>
            <person name="Daum C."/>
            <person name="Haridas S."/>
            <person name="He G."/>
            <person name="LaButti K."/>
            <person name="Lipzen A."/>
            <person name="Mondo S."/>
            <person name="Riley R."/>
            <person name="Salamov A."/>
            <person name="Simmons B.A."/>
            <person name="Magnuson J.K."/>
            <person name="Henrissat B."/>
            <person name="Mortensen U.H."/>
            <person name="Larsen T.O."/>
            <person name="Devries R.P."/>
            <person name="Grigoriev I.V."/>
            <person name="Machida M."/>
            <person name="Baker S.E."/>
            <person name="Andersen M.R."/>
        </authorList>
    </citation>
    <scope>NUCLEOTIDE SEQUENCE [LARGE SCALE GENOMIC DNA]</scope>
    <source>
        <strain evidence="3">CBS 130015</strain>
    </source>
</reference>
<dbReference type="AlphaFoldDB" id="A0A5N6VYP5"/>
<gene>
    <name evidence="2" type="ORF">BDV41DRAFT_577251</name>
</gene>
<keyword evidence="3" id="KW-1185">Reference proteome</keyword>
<name>A0A5N6VYP5_9EURO</name>
<dbReference type="Pfam" id="PF23296">
    <property type="entry name" value="DUF7079"/>
    <property type="match status" value="1"/>
</dbReference>
<evidence type="ECO:0000313" key="3">
    <source>
        <dbReference type="Proteomes" id="UP000325433"/>
    </source>
</evidence>
<organism evidence="2 3">
    <name type="scientific">Aspergillus transmontanensis</name>
    <dbReference type="NCBI Taxonomy" id="1034304"/>
    <lineage>
        <taxon>Eukaryota</taxon>
        <taxon>Fungi</taxon>
        <taxon>Dikarya</taxon>
        <taxon>Ascomycota</taxon>
        <taxon>Pezizomycotina</taxon>
        <taxon>Eurotiomycetes</taxon>
        <taxon>Eurotiomycetidae</taxon>
        <taxon>Eurotiales</taxon>
        <taxon>Aspergillaceae</taxon>
        <taxon>Aspergillus</taxon>
        <taxon>Aspergillus subgen. Circumdati</taxon>
    </lineage>
</organism>
<dbReference type="Proteomes" id="UP000325433">
    <property type="component" value="Unassembled WGS sequence"/>
</dbReference>
<accession>A0A5N6VYP5</accession>
<evidence type="ECO:0000313" key="2">
    <source>
        <dbReference type="EMBL" id="KAE8312819.1"/>
    </source>
</evidence>